<protein>
    <submittedName>
        <fullName evidence="1">Uncharacterized protein</fullName>
    </submittedName>
</protein>
<dbReference type="AlphaFoldDB" id="A0AAV5KXL5"/>
<proteinExistence type="predicted"/>
<gene>
    <name evidence="1" type="ORF">SLEP1_g38598</name>
</gene>
<keyword evidence="2" id="KW-1185">Reference proteome</keyword>
<evidence type="ECO:0000313" key="1">
    <source>
        <dbReference type="EMBL" id="GKV29693.1"/>
    </source>
</evidence>
<evidence type="ECO:0000313" key="2">
    <source>
        <dbReference type="Proteomes" id="UP001054252"/>
    </source>
</evidence>
<name>A0AAV5KXL5_9ROSI</name>
<reference evidence="1 2" key="1">
    <citation type="journal article" date="2021" name="Commun. Biol.">
        <title>The genome of Shorea leprosula (Dipterocarpaceae) highlights the ecological relevance of drought in aseasonal tropical rainforests.</title>
        <authorList>
            <person name="Ng K.K.S."/>
            <person name="Kobayashi M.J."/>
            <person name="Fawcett J.A."/>
            <person name="Hatakeyama M."/>
            <person name="Paape T."/>
            <person name="Ng C.H."/>
            <person name="Ang C.C."/>
            <person name="Tnah L.H."/>
            <person name="Lee C.T."/>
            <person name="Nishiyama T."/>
            <person name="Sese J."/>
            <person name="O'Brien M.J."/>
            <person name="Copetti D."/>
            <person name="Mohd Noor M.I."/>
            <person name="Ong R.C."/>
            <person name="Putra M."/>
            <person name="Sireger I.Z."/>
            <person name="Indrioko S."/>
            <person name="Kosugi Y."/>
            <person name="Izuno A."/>
            <person name="Isagi Y."/>
            <person name="Lee S.L."/>
            <person name="Shimizu K.K."/>
        </authorList>
    </citation>
    <scope>NUCLEOTIDE SEQUENCE [LARGE SCALE GENOMIC DNA]</scope>
    <source>
        <strain evidence="1">214</strain>
    </source>
</reference>
<organism evidence="1 2">
    <name type="scientific">Rubroshorea leprosula</name>
    <dbReference type="NCBI Taxonomy" id="152421"/>
    <lineage>
        <taxon>Eukaryota</taxon>
        <taxon>Viridiplantae</taxon>
        <taxon>Streptophyta</taxon>
        <taxon>Embryophyta</taxon>
        <taxon>Tracheophyta</taxon>
        <taxon>Spermatophyta</taxon>
        <taxon>Magnoliopsida</taxon>
        <taxon>eudicotyledons</taxon>
        <taxon>Gunneridae</taxon>
        <taxon>Pentapetalae</taxon>
        <taxon>rosids</taxon>
        <taxon>malvids</taxon>
        <taxon>Malvales</taxon>
        <taxon>Dipterocarpaceae</taxon>
        <taxon>Rubroshorea</taxon>
    </lineage>
</organism>
<sequence length="76" mass="8072">MLGVFQLNGCSRMPDALVAADAGRVGCSRMPDSISKITSTALLNRFLERSKMEGEIGDEGNGDSIIVTATINDLQI</sequence>
<dbReference type="EMBL" id="BPVZ01000084">
    <property type="protein sequence ID" value="GKV29693.1"/>
    <property type="molecule type" value="Genomic_DNA"/>
</dbReference>
<comment type="caution">
    <text evidence="1">The sequence shown here is derived from an EMBL/GenBank/DDBJ whole genome shotgun (WGS) entry which is preliminary data.</text>
</comment>
<accession>A0AAV5KXL5</accession>
<dbReference type="Proteomes" id="UP001054252">
    <property type="component" value="Unassembled WGS sequence"/>
</dbReference>